<dbReference type="Gene3D" id="3.30.70.1450">
    <property type="entry name" value="Regulator of K+ conductance, C-terminal domain"/>
    <property type="match status" value="1"/>
</dbReference>
<dbReference type="InterPro" id="IPR058776">
    <property type="entry name" value="KhtT-like_N"/>
</dbReference>
<dbReference type="InterPro" id="IPR050721">
    <property type="entry name" value="Trk_Ktr_HKT_K-transport"/>
</dbReference>
<dbReference type="Proteomes" id="UP000002199">
    <property type="component" value="Chromosome"/>
</dbReference>
<dbReference type="PIR" id="C69405">
    <property type="entry name" value="C69405"/>
</dbReference>
<evidence type="ECO:0000259" key="1">
    <source>
        <dbReference type="PROSITE" id="PS51202"/>
    </source>
</evidence>
<dbReference type="KEGG" id="afu:AF_1244"/>
<dbReference type="HOGENOM" id="CLU_116143_0_0_2"/>
<dbReference type="EMBL" id="AE000782">
    <property type="protein sequence ID" value="AAB90005.1"/>
    <property type="molecule type" value="Genomic_DNA"/>
</dbReference>
<dbReference type="Pfam" id="PF02080">
    <property type="entry name" value="TrkA_C"/>
    <property type="match status" value="1"/>
</dbReference>
<dbReference type="InterPro" id="IPR036721">
    <property type="entry name" value="RCK_C_sf"/>
</dbReference>
<gene>
    <name evidence="2" type="ordered locus">AF_1244</name>
</gene>
<name>O29024_ARCFU</name>
<dbReference type="PIRSF" id="PIRSF005028">
    <property type="entry name" value="KhtT"/>
    <property type="match status" value="1"/>
</dbReference>
<dbReference type="PANTHER" id="PTHR43833">
    <property type="entry name" value="POTASSIUM CHANNEL PROTEIN 2-RELATED-RELATED"/>
    <property type="match status" value="1"/>
</dbReference>
<feature type="domain" description="RCK C-terminal" evidence="1">
    <location>
        <begin position="74"/>
        <end position="161"/>
    </location>
</feature>
<dbReference type="PANTHER" id="PTHR43833:SF9">
    <property type="entry name" value="POTASSIUM CHANNEL PROTEIN YUGO-RELATED"/>
    <property type="match status" value="1"/>
</dbReference>
<dbReference type="STRING" id="224325.AF_1244"/>
<dbReference type="eggNOG" id="arCOG01970">
    <property type="taxonomic scope" value="Archaea"/>
</dbReference>
<protein>
    <recommendedName>
        <fullName evidence="1">RCK C-terminal domain-containing protein</fullName>
    </recommendedName>
</protein>
<sequence length="161" mass="17496">MEILNMAIDLSGVGTKYEIDTPDGKVAVVFLDTGKIQLYILEKSCGKPCCVTLTAEEARRVASVLSGSILEREEEGMELSLPGLAELRIAVHTYTVPKRLSGKSIGELGIRSKTGATVIAVLKKEKTIISPSPETVLEPGDKVVVIGEKHQIENFEKFLRD</sequence>
<keyword evidence="3" id="KW-1185">Reference proteome</keyword>
<reference evidence="2 3" key="1">
    <citation type="journal article" date="1997" name="Nature">
        <title>The complete genome sequence of the hyperthermophilic, sulphate-reducing archaeon Archaeoglobus fulgidus.</title>
        <authorList>
            <person name="Klenk H.P."/>
            <person name="Clayton R.A."/>
            <person name="Tomb J."/>
            <person name="White O."/>
            <person name="Nelson K.E."/>
            <person name="Ketchum K.A."/>
            <person name="Dodson R.J."/>
            <person name="Gwinn M."/>
            <person name="Hickey E.K."/>
            <person name="Peterson J.D."/>
            <person name="Richardson D.L."/>
            <person name="Kerlavage A.R."/>
            <person name="Graham D.E."/>
            <person name="Kyrpides N.C."/>
            <person name="Fleischmann R.D."/>
            <person name="Quackenbush J."/>
            <person name="Lee N.H."/>
            <person name="Sutton G.G."/>
            <person name="Gill S."/>
            <person name="Kirkness E.F."/>
            <person name="Dougherty B.A."/>
            <person name="McKenney K."/>
            <person name="Adams M.D."/>
            <person name="Loftus B."/>
            <person name="Peterson S."/>
            <person name="Reich C.I."/>
            <person name="McNeil L.K."/>
            <person name="Badger J.H."/>
            <person name="Glodek A."/>
            <person name="Zhou L."/>
            <person name="Overbeek R."/>
            <person name="Gocayne J.D."/>
            <person name="Weidman J.F."/>
            <person name="McDonald L."/>
            <person name="Utterback T."/>
            <person name="Cotton M.D."/>
            <person name="Spriggs T."/>
            <person name="Artiach P."/>
            <person name="Kaine B.P."/>
            <person name="Sykes S.M."/>
            <person name="Sadow P.W."/>
            <person name="D'Andrea K.P."/>
            <person name="Bowman C."/>
            <person name="Fujii C."/>
            <person name="Garland S.A."/>
            <person name="Mason T.M."/>
            <person name="Olsen G.J."/>
            <person name="Fraser C.M."/>
            <person name="Smith H.O."/>
            <person name="Woese C.R."/>
            <person name="Venter J.C."/>
        </authorList>
    </citation>
    <scope>NUCLEOTIDE SEQUENCE [LARGE SCALE GENOMIC DNA]</scope>
    <source>
        <strain evidence="3">ATCC 49558 / DSM 4304 / JCM 9628 / NBRC 100126 / VC-16</strain>
    </source>
</reference>
<evidence type="ECO:0000313" key="3">
    <source>
        <dbReference type="Proteomes" id="UP000002199"/>
    </source>
</evidence>
<dbReference type="GO" id="GO:0008324">
    <property type="term" value="F:monoatomic cation transmembrane transporter activity"/>
    <property type="evidence" value="ECO:0007669"/>
    <property type="project" value="InterPro"/>
</dbReference>
<dbReference type="InterPro" id="IPR026278">
    <property type="entry name" value="KhtT"/>
</dbReference>
<dbReference type="GO" id="GO:0006813">
    <property type="term" value="P:potassium ion transport"/>
    <property type="evidence" value="ECO:0007669"/>
    <property type="project" value="InterPro"/>
</dbReference>
<dbReference type="PhylomeDB" id="O29024"/>
<evidence type="ECO:0000313" key="2">
    <source>
        <dbReference type="EMBL" id="AAB90005.1"/>
    </source>
</evidence>
<organism evidence="2 3">
    <name type="scientific">Archaeoglobus fulgidus (strain ATCC 49558 / DSM 4304 / JCM 9628 / NBRC 100126 / VC-16)</name>
    <dbReference type="NCBI Taxonomy" id="224325"/>
    <lineage>
        <taxon>Archaea</taxon>
        <taxon>Methanobacteriati</taxon>
        <taxon>Methanobacteriota</taxon>
        <taxon>Archaeoglobi</taxon>
        <taxon>Archaeoglobales</taxon>
        <taxon>Archaeoglobaceae</taxon>
        <taxon>Archaeoglobus</taxon>
    </lineage>
</organism>
<dbReference type="SUPFAM" id="SSF116726">
    <property type="entry name" value="TrkA C-terminal domain-like"/>
    <property type="match status" value="1"/>
</dbReference>
<accession>O29024</accession>
<dbReference type="Pfam" id="PF25991">
    <property type="entry name" value="KhtT_N"/>
    <property type="match status" value="1"/>
</dbReference>
<dbReference type="PaxDb" id="224325-AF_1244"/>
<dbReference type="AlphaFoldDB" id="O29024"/>
<proteinExistence type="predicted"/>
<dbReference type="InterPro" id="IPR006037">
    <property type="entry name" value="RCK_C"/>
</dbReference>
<dbReference type="PROSITE" id="PS51202">
    <property type="entry name" value="RCK_C"/>
    <property type="match status" value="1"/>
</dbReference>
<dbReference type="EnsemblBacteria" id="AAB90005">
    <property type="protein sequence ID" value="AAB90005"/>
    <property type="gene ID" value="AF_1244"/>
</dbReference>